<protein>
    <submittedName>
        <fullName evidence="1">Uncharacterized protein</fullName>
    </submittedName>
</protein>
<sequence length="63" mass="6982">MEMQKSTIGATQTDTIARYLEEWFKTIGEIHSSEVINLLLHFCLMSTARGNPTAAILLSVSPD</sequence>
<name>A0A0V1CY40_TRIBR</name>
<accession>A0A0V1CY40</accession>
<gene>
    <name evidence="1" type="ORF">T03_99</name>
</gene>
<comment type="caution">
    <text evidence="1">The sequence shown here is derived from an EMBL/GenBank/DDBJ whole genome shotgun (WGS) entry which is preliminary data.</text>
</comment>
<dbReference type="AlphaFoldDB" id="A0A0V1CY40"/>
<proteinExistence type="predicted"/>
<evidence type="ECO:0000313" key="1">
    <source>
        <dbReference type="EMBL" id="KRY54060.1"/>
    </source>
</evidence>
<organism evidence="1 2">
    <name type="scientific">Trichinella britovi</name>
    <name type="common">Parasitic roundworm</name>
    <dbReference type="NCBI Taxonomy" id="45882"/>
    <lineage>
        <taxon>Eukaryota</taxon>
        <taxon>Metazoa</taxon>
        <taxon>Ecdysozoa</taxon>
        <taxon>Nematoda</taxon>
        <taxon>Enoplea</taxon>
        <taxon>Dorylaimia</taxon>
        <taxon>Trichinellida</taxon>
        <taxon>Trichinellidae</taxon>
        <taxon>Trichinella</taxon>
    </lineage>
</organism>
<reference evidence="1 2" key="1">
    <citation type="submission" date="2015-01" db="EMBL/GenBank/DDBJ databases">
        <title>Evolution of Trichinella species and genotypes.</title>
        <authorList>
            <person name="Korhonen P.K."/>
            <person name="Edoardo P."/>
            <person name="Giuseppe L.R."/>
            <person name="Gasser R.B."/>
        </authorList>
    </citation>
    <scope>NUCLEOTIDE SEQUENCE [LARGE SCALE GENOMIC DNA]</scope>
    <source>
        <strain evidence="1">ISS120</strain>
    </source>
</reference>
<keyword evidence="2" id="KW-1185">Reference proteome</keyword>
<dbReference type="EMBL" id="JYDI01000075">
    <property type="protein sequence ID" value="KRY54060.1"/>
    <property type="molecule type" value="Genomic_DNA"/>
</dbReference>
<evidence type="ECO:0000313" key="2">
    <source>
        <dbReference type="Proteomes" id="UP000054653"/>
    </source>
</evidence>
<dbReference type="Proteomes" id="UP000054653">
    <property type="component" value="Unassembled WGS sequence"/>
</dbReference>